<organism evidence="2 3">
    <name type="scientific">Hansschlegelia quercus</name>
    <dbReference type="NCBI Taxonomy" id="2528245"/>
    <lineage>
        <taxon>Bacteria</taxon>
        <taxon>Pseudomonadati</taxon>
        <taxon>Pseudomonadota</taxon>
        <taxon>Alphaproteobacteria</taxon>
        <taxon>Hyphomicrobiales</taxon>
        <taxon>Methylopilaceae</taxon>
        <taxon>Hansschlegelia</taxon>
    </lineage>
</organism>
<dbReference type="Proteomes" id="UP000291613">
    <property type="component" value="Unassembled WGS sequence"/>
</dbReference>
<comment type="caution">
    <text evidence="2">The sequence shown here is derived from an EMBL/GenBank/DDBJ whole genome shotgun (WGS) entry which is preliminary data.</text>
</comment>
<feature type="transmembrane region" description="Helical" evidence="1">
    <location>
        <begin position="15"/>
        <end position="36"/>
    </location>
</feature>
<proteinExistence type="predicted"/>
<name>A0A4Q9GR81_9HYPH</name>
<accession>A0A4Q9GR81</accession>
<sequence>MAIIETSRRGVSREITINIVVGLVVAIVSGIIIWAATREDGWFSGKEKLTYRANYIEGFQSISKRYGFLEVVLRNSGRKTSPTSRIFIKFSDGTTIIERKANLSSGLPVTETDDKSKGAVIDFVAPILAAGEEFTTSILFEGAQSVRPEIVVKNDNGLAEENNSKENKSISMLTIVPIVMALVCVILTYIFLANVVRKKLFVQQSLNNTAFLFLQKKMVNEAVDLLRNELLRSGFSQYELANYALALGLSGDHSSSERMFQLAEWWAFKGHAKAVVLYNKATLMIAQGNAEDARPLVTAALRISRRPILEYMEISDYMKDAGFKEADF</sequence>
<evidence type="ECO:0000313" key="3">
    <source>
        <dbReference type="Proteomes" id="UP000291613"/>
    </source>
</evidence>
<dbReference type="EMBL" id="SIUB01000002">
    <property type="protein sequence ID" value="TBN54247.1"/>
    <property type="molecule type" value="Genomic_DNA"/>
</dbReference>
<dbReference type="OrthoDB" id="9865439at2"/>
<dbReference type="InterPro" id="IPR011990">
    <property type="entry name" value="TPR-like_helical_dom_sf"/>
</dbReference>
<dbReference type="SUPFAM" id="SSF48452">
    <property type="entry name" value="TPR-like"/>
    <property type="match status" value="1"/>
</dbReference>
<reference evidence="2 3" key="1">
    <citation type="submission" date="2019-02" db="EMBL/GenBank/DDBJ databases">
        <title>Hansschlegelia quercus sp. nov., a novel methylotrophic bacterium from buds of oak (Quercus robur L.).</title>
        <authorList>
            <person name="Agafonova N.V."/>
            <person name="Kaparullina E.N."/>
            <person name="Grouzdev D.S."/>
            <person name="Doronina N.V."/>
        </authorList>
    </citation>
    <scope>NUCLEOTIDE SEQUENCE [LARGE SCALE GENOMIC DNA]</scope>
    <source>
        <strain evidence="2 3">Dub</strain>
    </source>
</reference>
<evidence type="ECO:0000313" key="2">
    <source>
        <dbReference type="EMBL" id="TBN54247.1"/>
    </source>
</evidence>
<keyword evidence="3" id="KW-1185">Reference proteome</keyword>
<protein>
    <submittedName>
        <fullName evidence="2">Tetratricopeptide repeat protein</fullName>
    </submittedName>
</protein>
<keyword evidence="1" id="KW-0472">Membrane</keyword>
<keyword evidence="1" id="KW-0812">Transmembrane</keyword>
<gene>
    <name evidence="2" type="ORF">EYR15_05225</name>
</gene>
<evidence type="ECO:0000256" key="1">
    <source>
        <dbReference type="SAM" id="Phobius"/>
    </source>
</evidence>
<keyword evidence="1" id="KW-1133">Transmembrane helix</keyword>
<feature type="transmembrane region" description="Helical" evidence="1">
    <location>
        <begin position="170"/>
        <end position="192"/>
    </location>
</feature>
<dbReference type="RefSeq" id="WP_131001841.1">
    <property type="nucleotide sequence ID" value="NZ_JBHSZR010000005.1"/>
</dbReference>
<dbReference type="AlphaFoldDB" id="A0A4Q9GR81"/>